<dbReference type="RefSeq" id="WP_392820518.1">
    <property type="nucleotide sequence ID" value="NZ_JBICYV010000014.1"/>
</dbReference>
<dbReference type="PANTHER" id="PTHR42978:SF2">
    <property type="entry name" value="102 KBASES UNSTABLE REGION: FROM 1 TO 119443"/>
    <property type="match status" value="1"/>
</dbReference>
<proteinExistence type="inferred from homology"/>
<evidence type="ECO:0000256" key="4">
    <source>
        <dbReference type="ARBA" id="ARBA00022801"/>
    </source>
</evidence>
<evidence type="ECO:0000256" key="3">
    <source>
        <dbReference type="ARBA" id="ARBA00022723"/>
    </source>
</evidence>
<evidence type="ECO:0000313" key="8">
    <source>
        <dbReference type="Proteomes" id="UP001604267"/>
    </source>
</evidence>
<name>A0ABW7BBF6_9ACTN</name>
<keyword evidence="8" id="KW-1185">Reference proteome</keyword>
<dbReference type="CDD" id="cd07729">
    <property type="entry name" value="AHL_lactonase_MBL-fold"/>
    <property type="match status" value="1"/>
</dbReference>
<reference evidence="7 8" key="1">
    <citation type="submission" date="2024-10" db="EMBL/GenBank/DDBJ databases">
        <title>The Natural Products Discovery Center: Release of the First 8490 Sequenced Strains for Exploring Actinobacteria Biosynthetic Diversity.</title>
        <authorList>
            <person name="Kalkreuter E."/>
            <person name="Kautsar S.A."/>
            <person name="Yang D."/>
            <person name="Bader C.D."/>
            <person name="Teijaro C.N."/>
            <person name="Fluegel L."/>
            <person name="Davis C.M."/>
            <person name="Simpson J.R."/>
            <person name="Lauterbach L."/>
            <person name="Steele A.D."/>
            <person name="Gui C."/>
            <person name="Meng S."/>
            <person name="Li G."/>
            <person name="Viehrig K."/>
            <person name="Ye F."/>
            <person name="Su P."/>
            <person name="Kiefer A.F."/>
            <person name="Nichols A."/>
            <person name="Cepeda A.J."/>
            <person name="Yan W."/>
            <person name="Fan B."/>
            <person name="Jiang Y."/>
            <person name="Adhikari A."/>
            <person name="Zheng C.-J."/>
            <person name="Schuster L."/>
            <person name="Cowan T.M."/>
            <person name="Smanski M.J."/>
            <person name="Chevrette M.G."/>
            <person name="De Carvalho L.P.S."/>
            <person name="Shen B."/>
        </authorList>
    </citation>
    <scope>NUCLEOTIDE SEQUENCE [LARGE SCALE GENOMIC DNA]</scope>
    <source>
        <strain evidence="7 8">NPDC048320</strain>
    </source>
</reference>
<feature type="domain" description="Metallo-beta-lactamase" evidence="6">
    <location>
        <begin position="31"/>
        <end position="224"/>
    </location>
</feature>
<evidence type="ECO:0000256" key="2">
    <source>
        <dbReference type="ARBA" id="ARBA00007749"/>
    </source>
</evidence>
<evidence type="ECO:0000313" key="7">
    <source>
        <dbReference type="EMBL" id="MFG3014156.1"/>
    </source>
</evidence>
<evidence type="ECO:0000256" key="1">
    <source>
        <dbReference type="ARBA" id="ARBA00001947"/>
    </source>
</evidence>
<comment type="cofactor">
    <cofactor evidence="1">
        <name>Zn(2+)</name>
        <dbReference type="ChEBI" id="CHEBI:29105"/>
    </cofactor>
</comment>
<dbReference type="InterPro" id="IPR036866">
    <property type="entry name" value="RibonucZ/Hydroxyglut_hydro"/>
</dbReference>
<comment type="caution">
    <text evidence="7">The sequence shown here is derived from an EMBL/GenBank/DDBJ whole genome shotgun (WGS) entry which is preliminary data.</text>
</comment>
<gene>
    <name evidence="7" type="ORF">ACGFZB_27780</name>
</gene>
<keyword evidence="3" id="KW-0479">Metal-binding</keyword>
<keyword evidence="4" id="KW-0378">Hydrolase</keyword>
<keyword evidence="5" id="KW-0862">Zinc</keyword>
<dbReference type="EMBL" id="JBICYV010000014">
    <property type="protein sequence ID" value="MFG3014156.1"/>
    <property type="molecule type" value="Genomic_DNA"/>
</dbReference>
<dbReference type="PANTHER" id="PTHR42978">
    <property type="entry name" value="QUORUM-QUENCHING LACTONASE YTNP-RELATED-RELATED"/>
    <property type="match status" value="1"/>
</dbReference>
<dbReference type="InterPro" id="IPR001279">
    <property type="entry name" value="Metallo-B-lactamas"/>
</dbReference>
<comment type="similarity">
    <text evidence="2">Belongs to the metallo-beta-lactamase superfamily.</text>
</comment>
<dbReference type="InterPro" id="IPR051013">
    <property type="entry name" value="MBL_superfamily_lactonases"/>
</dbReference>
<protein>
    <submittedName>
        <fullName evidence="7">N-acyl homoserine lactonase family protein</fullName>
    </submittedName>
</protein>
<accession>A0ABW7BBF6</accession>
<evidence type="ECO:0000259" key="6">
    <source>
        <dbReference type="SMART" id="SM00849"/>
    </source>
</evidence>
<dbReference type="SMART" id="SM00849">
    <property type="entry name" value="Lactamase_B"/>
    <property type="match status" value="1"/>
</dbReference>
<dbReference type="SUPFAM" id="SSF56281">
    <property type="entry name" value="Metallo-hydrolase/oxidoreductase"/>
    <property type="match status" value="1"/>
</dbReference>
<dbReference type="Proteomes" id="UP001604267">
    <property type="component" value="Unassembled WGS sequence"/>
</dbReference>
<sequence>MGKNTAVHRLDLGYFVRPAAETGGPLPRVEPVLAYLVEHDQGLILFDTGIGDADPETEAHYRPRRRALQEALSEAGAGLGDISLVVNCHLHFDHCGGNPLLAGTPVLVQEVELATARRGDHTFEELVDFPGATYEELTGEAEVRPGIWIIPTPGHTQGHQSLVVRQNDGTVILAGQAHHFASEFASDHLARQATLHGLRQPLPAYRHWLERLTDFDPRRVLFAHDCSIWEPARSTF</sequence>
<organism evidence="7 8">
    <name type="scientific">Streptomyces cinerochromogenes</name>
    <dbReference type="NCBI Taxonomy" id="66422"/>
    <lineage>
        <taxon>Bacteria</taxon>
        <taxon>Bacillati</taxon>
        <taxon>Actinomycetota</taxon>
        <taxon>Actinomycetes</taxon>
        <taxon>Kitasatosporales</taxon>
        <taxon>Streptomycetaceae</taxon>
        <taxon>Streptomyces</taxon>
    </lineage>
</organism>
<dbReference type="Pfam" id="PF00753">
    <property type="entry name" value="Lactamase_B"/>
    <property type="match status" value="1"/>
</dbReference>
<evidence type="ECO:0000256" key="5">
    <source>
        <dbReference type="ARBA" id="ARBA00022833"/>
    </source>
</evidence>
<dbReference type="Gene3D" id="3.60.15.10">
    <property type="entry name" value="Ribonuclease Z/Hydroxyacylglutathione hydrolase-like"/>
    <property type="match status" value="1"/>
</dbReference>